<feature type="transmembrane region" description="Helical" evidence="2">
    <location>
        <begin position="378"/>
        <end position="398"/>
    </location>
</feature>
<keyword evidence="2" id="KW-1133">Transmembrane helix</keyword>
<feature type="transmembrane region" description="Helical" evidence="2">
    <location>
        <begin position="247"/>
        <end position="265"/>
    </location>
</feature>
<feature type="transmembrane region" description="Helical" evidence="2">
    <location>
        <begin position="56"/>
        <end position="79"/>
    </location>
</feature>
<keyword evidence="2" id="KW-0472">Membrane</keyword>
<feature type="compositionally biased region" description="Acidic residues" evidence="1">
    <location>
        <begin position="842"/>
        <end position="854"/>
    </location>
</feature>
<feature type="transmembrane region" description="Helical" evidence="2">
    <location>
        <begin position="157"/>
        <end position="177"/>
    </location>
</feature>
<feature type="transmembrane region" description="Helical" evidence="2">
    <location>
        <begin position="117"/>
        <end position="137"/>
    </location>
</feature>
<feature type="transmembrane region" description="Helical" evidence="2">
    <location>
        <begin position="91"/>
        <end position="111"/>
    </location>
</feature>
<dbReference type="AlphaFoldDB" id="A0A150PRN8"/>
<gene>
    <name evidence="3" type="ORF">BE04_34585</name>
</gene>
<comment type="caution">
    <text evidence="3">The sequence shown here is derived from an EMBL/GenBank/DDBJ whole genome shotgun (WGS) entry which is preliminary data.</text>
</comment>
<feature type="transmembrane region" description="Helical" evidence="2">
    <location>
        <begin position="324"/>
        <end position="341"/>
    </location>
</feature>
<reference evidence="3 4" key="1">
    <citation type="submission" date="2014-02" db="EMBL/GenBank/DDBJ databases">
        <title>The small core and large imbalanced accessory genome model reveals a collaborative survival strategy of Sorangium cellulosum strains in nature.</title>
        <authorList>
            <person name="Han K."/>
            <person name="Peng R."/>
            <person name="Blom J."/>
            <person name="Li Y.-Z."/>
        </authorList>
    </citation>
    <scope>NUCLEOTIDE SEQUENCE [LARGE SCALE GENOMIC DNA]</scope>
    <source>
        <strain evidence="3 4">So0157-18</strain>
    </source>
</reference>
<feature type="transmembrane region" description="Helical" evidence="2">
    <location>
        <begin position="495"/>
        <end position="512"/>
    </location>
</feature>
<dbReference type="Proteomes" id="UP000075604">
    <property type="component" value="Unassembled WGS sequence"/>
</dbReference>
<feature type="transmembrane region" description="Helical" evidence="2">
    <location>
        <begin position="216"/>
        <end position="235"/>
    </location>
</feature>
<keyword evidence="2" id="KW-0812">Transmembrane</keyword>
<dbReference type="EMBL" id="JELX01001673">
    <property type="protein sequence ID" value="KYF58146.1"/>
    <property type="molecule type" value="Genomic_DNA"/>
</dbReference>
<organism evidence="3 4">
    <name type="scientific">Sorangium cellulosum</name>
    <name type="common">Polyangium cellulosum</name>
    <dbReference type="NCBI Taxonomy" id="56"/>
    <lineage>
        <taxon>Bacteria</taxon>
        <taxon>Pseudomonadati</taxon>
        <taxon>Myxococcota</taxon>
        <taxon>Polyangia</taxon>
        <taxon>Polyangiales</taxon>
        <taxon>Polyangiaceae</taxon>
        <taxon>Sorangium</taxon>
    </lineage>
</organism>
<evidence type="ECO:0000313" key="3">
    <source>
        <dbReference type="EMBL" id="KYF58146.1"/>
    </source>
</evidence>
<sequence>MDTPPTPRISGSARERWERVRQIAVPVLLLGAIAFFASFVHRFYPIQHWLFWRYAGYWLLCGLWTAACVSAGHLTLKLVVGRSLPIVEQLATSFAIGVFEFAFLMSVAGLLKLYGPVLFVILPLAMLGAGLAPLRGYLTRVTRHVRGAQRRAPPAPLWTYGILALGLLGVGMVYFVILTPDNVQFDSRWKHLALAEEYAVTGGIRRFPEGWTVETYPHFATFVYSWAFLLPRGLLFDKVELAAHMEFVGFLWTLVAIPAAVRLMIPRGLGPYALRLSWTARFLFPGIFLYDSSLSVGGDHIASIFALPAFTLMIRAYQELSPRFIALMMMMISGAGLTKYTGAVILVPFPALVLGARTLVLAYRSLRGQAAPALRKNWYLGPLAAVAAGLLFTSTHWAKNWVYYADPLYPTLYKILPLNPWTPDAANIFEWGYKDYQFWRPERNLDGVLRTLKALVDFSFIPNDYPKFHGRVPTFGSVYTLLLLCLPFLKGTRRVWALVGYVQVGLLCWYWTHHQDRYLQAIVPQMAAATAAMIALVWRAAGDSRLAVLATRTGLGTLVGLQVVWAGDVYFIPGHAMVKSPIKAVIELLSQGYAKRYAQRFDIYPTFQSISRALPEGARVLLHDNHNHLGIGAETLSDWNGWQYGISYGRLRTPREVWDLLKGMGVTHVAWDTQVSKGWDTVAGDLMFFDFAVKRTVKHAKHRGMTLAEMGPPPDPQAPFPTTVAYLGCGNAYKSGLYELSDLTVPVFGPNNRAYPAPRVNGPPAGESAAALLDRAGFAVVDPKCHSLPTSDRRDFVLAAKRRVLLGGKGKLDLYLRKDGEVSAPAAAPEPEPTPGAPDLAPEPDDDEDLPGRR</sequence>
<feature type="region of interest" description="Disordered" evidence="1">
    <location>
        <begin position="822"/>
        <end position="854"/>
    </location>
</feature>
<feature type="transmembrane region" description="Helical" evidence="2">
    <location>
        <begin position="518"/>
        <end position="538"/>
    </location>
</feature>
<accession>A0A150PRN8</accession>
<protein>
    <submittedName>
        <fullName evidence="3">Uncharacterized protein</fullName>
    </submittedName>
</protein>
<feature type="transmembrane region" description="Helical" evidence="2">
    <location>
        <begin position="347"/>
        <end position="366"/>
    </location>
</feature>
<evidence type="ECO:0000256" key="2">
    <source>
        <dbReference type="SAM" id="Phobius"/>
    </source>
</evidence>
<feature type="transmembrane region" description="Helical" evidence="2">
    <location>
        <begin position="23"/>
        <end position="44"/>
    </location>
</feature>
<name>A0A150PRN8_SORCE</name>
<evidence type="ECO:0000256" key="1">
    <source>
        <dbReference type="SAM" id="MobiDB-lite"/>
    </source>
</evidence>
<feature type="transmembrane region" description="Helical" evidence="2">
    <location>
        <begin position="468"/>
        <end position="488"/>
    </location>
</feature>
<proteinExistence type="predicted"/>
<evidence type="ECO:0000313" key="4">
    <source>
        <dbReference type="Proteomes" id="UP000075604"/>
    </source>
</evidence>